<comment type="similarity">
    <text evidence="1">Belongs to the histone H3 family.</text>
</comment>
<dbReference type="Proteomes" id="UP000306102">
    <property type="component" value="Unassembled WGS sequence"/>
</dbReference>
<evidence type="ECO:0000313" key="3">
    <source>
        <dbReference type="EMBL" id="THF98975.1"/>
    </source>
</evidence>
<organism evidence="3 4">
    <name type="scientific">Camellia sinensis var. sinensis</name>
    <name type="common">China tea</name>
    <dbReference type="NCBI Taxonomy" id="542762"/>
    <lineage>
        <taxon>Eukaryota</taxon>
        <taxon>Viridiplantae</taxon>
        <taxon>Streptophyta</taxon>
        <taxon>Embryophyta</taxon>
        <taxon>Tracheophyta</taxon>
        <taxon>Spermatophyta</taxon>
        <taxon>Magnoliopsida</taxon>
        <taxon>eudicotyledons</taxon>
        <taxon>Gunneridae</taxon>
        <taxon>Pentapetalae</taxon>
        <taxon>asterids</taxon>
        <taxon>Ericales</taxon>
        <taxon>Theaceae</taxon>
        <taxon>Camellia</taxon>
    </lineage>
</organism>
<dbReference type="AlphaFoldDB" id="A0A4S4DBL4"/>
<evidence type="ECO:0000313" key="4">
    <source>
        <dbReference type="Proteomes" id="UP000306102"/>
    </source>
</evidence>
<accession>A0A4S4DBL4</accession>
<name>A0A4S4DBL4_CAMSN</name>
<proteinExistence type="inferred from homology"/>
<sequence length="141" mass="16373">MIWSWADVSTEQAESPTVHRAEMIDCSTREGLPELGPGRTWAECVPPDRKEAARYKILKIVRASMELFCGGSLPLLRNEICWYQKSTELLIRKLPLKRLVREIAQDFKDYNPDWDSDNYATWVRVKWLTPGKANVRGQYKS</sequence>
<keyword evidence="4" id="KW-1185">Reference proteome</keyword>
<dbReference type="GO" id="GO:0030527">
    <property type="term" value="F:structural constituent of chromatin"/>
    <property type="evidence" value="ECO:0007669"/>
    <property type="project" value="InterPro"/>
</dbReference>
<dbReference type="STRING" id="542762.A0A4S4DBL4"/>
<dbReference type="GO" id="GO:0000786">
    <property type="term" value="C:nucleosome"/>
    <property type="evidence" value="ECO:0007669"/>
    <property type="project" value="InterPro"/>
</dbReference>
<dbReference type="GO" id="GO:0046982">
    <property type="term" value="F:protein heterodimerization activity"/>
    <property type="evidence" value="ECO:0007669"/>
    <property type="project" value="InterPro"/>
</dbReference>
<dbReference type="Gene3D" id="1.10.20.10">
    <property type="entry name" value="Histone, subunit A"/>
    <property type="match status" value="1"/>
</dbReference>
<gene>
    <name evidence="3" type="ORF">TEA_029570</name>
</gene>
<dbReference type="InterPro" id="IPR000164">
    <property type="entry name" value="Histone_H3/CENP-A"/>
</dbReference>
<keyword evidence="2" id="KW-0007">Acetylation</keyword>
<comment type="caution">
    <text evidence="3">The sequence shown here is derived from an EMBL/GenBank/DDBJ whole genome shotgun (WGS) entry which is preliminary data.</text>
</comment>
<dbReference type="GO" id="GO:0003677">
    <property type="term" value="F:DNA binding"/>
    <property type="evidence" value="ECO:0007669"/>
    <property type="project" value="InterPro"/>
</dbReference>
<evidence type="ECO:0000256" key="2">
    <source>
        <dbReference type="ARBA" id="ARBA00022990"/>
    </source>
</evidence>
<dbReference type="SUPFAM" id="SSF47113">
    <property type="entry name" value="Histone-fold"/>
    <property type="match status" value="1"/>
</dbReference>
<evidence type="ECO:0000256" key="1">
    <source>
        <dbReference type="ARBA" id="ARBA00010343"/>
    </source>
</evidence>
<reference evidence="3 4" key="1">
    <citation type="journal article" date="2018" name="Proc. Natl. Acad. Sci. U.S.A.">
        <title>Draft genome sequence of Camellia sinensis var. sinensis provides insights into the evolution of the tea genome and tea quality.</title>
        <authorList>
            <person name="Wei C."/>
            <person name="Yang H."/>
            <person name="Wang S."/>
            <person name="Zhao J."/>
            <person name="Liu C."/>
            <person name="Gao L."/>
            <person name="Xia E."/>
            <person name="Lu Y."/>
            <person name="Tai Y."/>
            <person name="She G."/>
            <person name="Sun J."/>
            <person name="Cao H."/>
            <person name="Tong W."/>
            <person name="Gao Q."/>
            <person name="Li Y."/>
            <person name="Deng W."/>
            <person name="Jiang X."/>
            <person name="Wang W."/>
            <person name="Chen Q."/>
            <person name="Zhang S."/>
            <person name="Li H."/>
            <person name="Wu J."/>
            <person name="Wang P."/>
            <person name="Li P."/>
            <person name="Shi C."/>
            <person name="Zheng F."/>
            <person name="Jian J."/>
            <person name="Huang B."/>
            <person name="Shan D."/>
            <person name="Shi M."/>
            <person name="Fang C."/>
            <person name="Yue Y."/>
            <person name="Li F."/>
            <person name="Li D."/>
            <person name="Wei S."/>
            <person name="Han B."/>
            <person name="Jiang C."/>
            <person name="Yin Y."/>
            <person name="Xia T."/>
            <person name="Zhang Z."/>
            <person name="Bennetzen J.L."/>
            <person name="Zhao S."/>
            <person name="Wan X."/>
        </authorList>
    </citation>
    <scope>NUCLEOTIDE SEQUENCE [LARGE SCALE GENOMIC DNA]</scope>
    <source>
        <strain evidence="4">cv. Shuchazao</strain>
        <tissue evidence="3">Leaf</tissue>
    </source>
</reference>
<dbReference type="PANTHER" id="PTHR11426">
    <property type="entry name" value="HISTONE H3"/>
    <property type="match status" value="1"/>
</dbReference>
<dbReference type="InterPro" id="IPR009072">
    <property type="entry name" value="Histone-fold"/>
</dbReference>
<protein>
    <submittedName>
        <fullName evidence="3">Uncharacterized protein</fullName>
    </submittedName>
</protein>
<dbReference type="EMBL" id="SDRB02012093">
    <property type="protein sequence ID" value="THF98975.1"/>
    <property type="molecule type" value="Genomic_DNA"/>
</dbReference>